<keyword evidence="3" id="KW-1185">Reference proteome</keyword>
<reference evidence="2 3" key="1">
    <citation type="submission" date="2011-02" db="EMBL/GenBank/DDBJ databases">
        <title>The Genome Sequence of Sphaeroforma arctica JP610.</title>
        <authorList>
            <consortium name="The Broad Institute Genome Sequencing Platform"/>
            <person name="Russ C."/>
            <person name="Cuomo C."/>
            <person name="Young S.K."/>
            <person name="Zeng Q."/>
            <person name="Gargeya S."/>
            <person name="Alvarado L."/>
            <person name="Berlin A."/>
            <person name="Chapman S.B."/>
            <person name="Chen Z."/>
            <person name="Freedman E."/>
            <person name="Gellesch M."/>
            <person name="Goldberg J."/>
            <person name="Griggs A."/>
            <person name="Gujja S."/>
            <person name="Heilman E."/>
            <person name="Heiman D."/>
            <person name="Howarth C."/>
            <person name="Mehta T."/>
            <person name="Neiman D."/>
            <person name="Pearson M."/>
            <person name="Roberts A."/>
            <person name="Saif S."/>
            <person name="Shea T."/>
            <person name="Shenoy N."/>
            <person name="Sisk P."/>
            <person name="Stolte C."/>
            <person name="Sykes S."/>
            <person name="White J."/>
            <person name="Yandava C."/>
            <person name="Burger G."/>
            <person name="Gray M.W."/>
            <person name="Holland P.W.H."/>
            <person name="King N."/>
            <person name="Lang F.B.F."/>
            <person name="Roger A.J."/>
            <person name="Ruiz-Trillo I."/>
            <person name="Haas B."/>
            <person name="Nusbaum C."/>
            <person name="Birren B."/>
        </authorList>
    </citation>
    <scope>NUCLEOTIDE SEQUENCE [LARGE SCALE GENOMIC DNA]</scope>
    <source>
        <strain evidence="2 3">JP610</strain>
    </source>
</reference>
<dbReference type="EMBL" id="KQ241935">
    <property type="protein sequence ID" value="KNC82347.1"/>
    <property type="molecule type" value="Genomic_DNA"/>
</dbReference>
<name>A0A0L0FZR5_9EUKA</name>
<gene>
    <name evidence="2" type="ORF">SARC_05362</name>
</gene>
<evidence type="ECO:0000313" key="3">
    <source>
        <dbReference type="Proteomes" id="UP000054560"/>
    </source>
</evidence>
<protein>
    <submittedName>
        <fullName evidence="2">Uncharacterized protein</fullName>
    </submittedName>
</protein>
<dbReference type="AlphaFoldDB" id="A0A0L0FZR5"/>
<feature type="compositionally biased region" description="Basic and acidic residues" evidence="1">
    <location>
        <begin position="49"/>
        <end position="67"/>
    </location>
</feature>
<organism evidence="2 3">
    <name type="scientific">Sphaeroforma arctica JP610</name>
    <dbReference type="NCBI Taxonomy" id="667725"/>
    <lineage>
        <taxon>Eukaryota</taxon>
        <taxon>Ichthyosporea</taxon>
        <taxon>Ichthyophonida</taxon>
        <taxon>Sphaeroforma</taxon>
    </lineage>
</organism>
<evidence type="ECO:0000256" key="1">
    <source>
        <dbReference type="SAM" id="MobiDB-lite"/>
    </source>
</evidence>
<dbReference type="Proteomes" id="UP000054560">
    <property type="component" value="Unassembled WGS sequence"/>
</dbReference>
<evidence type="ECO:0000313" key="2">
    <source>
        <dbReference type="EMBL" id="KNC82347.1"/>
    </source>
</evidence>
<proteinExistence type="predicted"/>
<dbReference type="RefSeq" id="XP_014156249.1">
    <property type="nucleotide sequence ID" value="XM_014300774.1"/>
</dbReference>
<dbReference type="GeneID" id="25905866"/>
<feature type="region of interest" description="Disordered" evidence="1">
    <location>
        <begin position="1"/>
        <end position="81"/>
    </location>
</feature>
<accession>A0A0L0FZR5</accession>
<feature type="compositionally biased region" description="Acidic residues" evidence="1">
    <location>
        <begin position="14"/>
        <end position="23"/>
    </location>
</feature>
<sequence length="81" mass="9168">MSSNNYGLPLREEEQADSTEEEIYQVKGSEEESADSPQPEEPTSNPHKRTTDEAELDKQKKDREADNNKTGTSKQPKTDKN</sequence>